<dbReference type="Proteomes" id="UP001229952">
    <property type="component" value="Chromosome"/>
</dbReference>
<sequence length="83" mass="9076">MPRHGAAESDSPYNGYWAALSPCDDSATQKWTYKRSGLLENIGALGNCLDSYASRTTDSNALLVDTCANSRPNQHNQVWVLAE</sequence>
<dbReference type="PROSITE" id="PS50231">
    <property type="entry name" value="RICIN_B_LECTIN"/>
    <property type="match status" value="1"/>
</dbReference>
<feature type="domain" description="Ricin B lectin" evidence="1">
    <location>
        <begin position="14"/>
        <end position="75"/>
    </location>
</feature>
<dbReference type="Gene3D" id="2.80.10.50">
    <property type="match status" value="1"/>
</dbReference>
<evidence type="ECO:0000313" key="3">
    <source>
        <dbReference type="Proteomes" id="UP001229952"/>
    </source>
</evidence>
<organism evidence="2 3">
    <name type="scientific">Streptomyces laculatispora</name>
    <dbReference type="NCBI Taxonomy" id="887464"/>
    <lineage>
        <taxon>Bacteria</taxon>
        <taxon>Bacillati</taxon>
        <taxon>Actinomycetota</taxon>
        <taxon>Actinomycetes</taxon>
        <taxon>Kitasatosporales</taxon>
        <taxon>Streptomycetaceae</taxon>
        <taxon>Streptomyces</taxon>
    </lineage>
</organism>
<evidence type="ECO:0000259" key="1">
    <source>
        <dbReference type="Pfam" id="PF00652"/>
    </source>
</evidence>
<protein>
    <submittedName>
        <fullName evidence="2">Ricin-type beta-trefoil lectin domain protein</fullName>
    </submittedName>
</protein>
<dbReference type="RefSeq" id="WP_306092714.1">
    <property type="nucleotide sequence ID" value="NZ_CP120992.1"/>
</dbReference>
<reference evidence="2 3" key="1">
    <citation type="submission" date="2023-03" db="EMBL/GenBank/DDBJ databases">
        <title>Isolation and description of six Streptomyces strains from soil environments, able to metabolize different microbial glucans.</title>
        <authorList>
            <person name="Widen T."/>
            <person name="Larsbrink J."/>
        </authorList>
    </citation>
    <scope>NUCLEOTIDE SEQUENCE [LARGE SCALE GENOMIC DNA]</scope>
    <source>
        <strain evidence="2 3">Mut2</strain>
    </source>
</reference>
<gene>
    <name evidence="2" type="ORF">P8A22_00275</name>
</gene>
<proteinExistence type="predicted"/>
<dbReference type="InterPro" id="IPR000772">
    <property type="entry name" value="Ricin_B_lectin"/>
</dbReference>
<dbReference type="Pfam" id="PF00652">
    <property type="entry name" value="Ricin_B_lectin"/>
    <property type="match status" value="1"/>
</dbReference>
<accession>A0ABY9IF61</accession>
<dbReference type="InterPro" id="IPR035992">
    <property type="entry name" value="Ricin_B-like_lectins"/>
</dbReference>
<dbReference type="EMBL" id="CP120992">
    <property type="protein sequence ID" value="WLQ45573.1"/>
    <property type="molecule type" value="Genomic_DNA"/>
</dbReference>
<keyword evidence="3" id="KW-1185">Reference proteome</keyword>
<name>A0ABY9IF61_9ACTN</name>
<evidence type="ECO:0000313" key="2">
    <source>
        <dbReference type="EMBL" id="WLQ45573.1"/>
    </source>
</evidence>
<dbReference type="SUPFAM" id="SSF50370">
    <property type="entry name" value="Ricin B-like lectins"/>
    <property type="match status" value="1"/>
</dbReference>